<evidence type="ECO:0000259" key="6">
    <source>
        <dbReference type="PROSITE" id="PS50977"/>
    </source>
</evidence>
<dbReference type="Pfam" id="PF21597">
    <property type="entry name" value="TetR_C_43"/>
    <property type="match status" value="1"/>
</dbReference>
<evidence type="ECO:0000313" key="8">
    <source>
        <dbReference type="Proteomes" id="UP000603200"/>
    </source>
</evidence>
<dbReference type="SUPFAM" id="SSF46689">
    <property type="entry name" value="Homeodomain-like"/>
    <property type="match status" value="1"/>
</dbReference>
<name>A0ABQ4A029_9ACTN</name>
<evidence type="ECO:0000313" key="7">
    <source>
        <dbReference type="EMBL" id="GIE24224.1"/>
    </source>
</evidence>
<evidence type="ECO:0000256" key="4">
    <source>
        <dbReference type="PROSITE-ProRule" id="PRU00335"/>
    </source>
</evidence>
<gene>
    <name evidence="7" type="ORF">Ahu01nite_073260</name>
</gene>
<organism evidence="7 8">
    <name type="scientific">Winogradskya humida</name>
    <dbReference type="NCBI Taxonomy" id="113566"/>
    <lineage>
        <taxon>Bacteria</taxon>
        <taxon>Bacillati</taxon>
        <taxon>Actinomycetota</taxon>
        <taxon>Actinomycetes</taxon>
        <taxon>Micromonosporales</taxon>
        <taxon>Micromonosporaceae</taxon>
        <taxon>Winogradskya</taxon>
    </lineage>
</organism>
<evidence type="ECO:0000256" key="2">
    <source>
        <dbReference type="ARBA" id="ARBA00023125"/>
    </source>
</evidence>
<dbReference type="Gene3D" id="1.10.357.10">
    <property type="entry name" value="Tetracycline Repressor, domain 2"/>
    <property type="match status" value="1"/>
</dbReference>
<protein>
    <submittedName>
        <fullName evidence="7">TetR family transcriptional regulator</fullName>
    </submittedName>
</protein>
<dbReference type="Pfam" id="PF00440">
    <property type="entry name" value="TetR_N"/>
    <property type="match status" value="1"/>
</dbReference>
<dbReference type="Proteomes" id="UP000603200">
    <property type="component" value="Unassembled WGS sequence"/>
</dbReference>
<dbReference type="PRINTS" id="PR00455">
    <property type="entry name" value="HTHTETR"/>
</dbReference>
<comment type="caution">
    <text evidence="7">The sequence shown here is derived from an EMBL/GenBank/DDBJ whole genome shotgun (WGS) entry which is preliminary data.</text>
</comment>
<proteinExistence type="predicted"/>
<evidence type="ECO:0000256" key="1">
    <source>
        <dbReference type="ARBA" id="ARBA00023015"/>
    </source>
</evidence>
<feature type="region of interest" description="Disordered" evidence="5">
    <location>
        <begin position="1"/>
        <end position="29"/>
    </location>
</feature>
<feature type="DNA-binding region" description="H-T-H motif" evidence="4">
    <location>
        <begin position="59"/>
        <end position="78"/>
    </location>
</feature>
<reference evidence="7 8" key="1">
    <citation type="submission" date="2021-01" db="EMBL/GenBank/DDBJ databases">
        <title>Whole genome shotgun sequence of Actinoplanes humidus NBRC 14915.</title>
        <authorList>
            <person name="Komaki H."/>
            <person name="Tamura T."/>
        </authorList>
    </citation>
    <scope>NUCLEOTIDE SEQUENCE [LARGE SCALE GENOMIC DNA]</scope>
    <source>
        <strain evidence="7 8">NBRC 14915</strain>
    </source>
</reference>
<dbReference type="EMBL" id="BOMN01000106">
    <property type="protein sequence ID" value="GIE24224.1"/>
    <property type="molecule type" value="Genomic_DNA"/>
</dbReference>
<evidence type="ECO:0000256" key="3">
    <source>
        <dbReference type="ARBA" id="ARBA00023163"/>
    </source>
</evidence>
<keyword evidence="3" id="KW-0804">Transcription</keyword>
<dbReference type="InterPro" id="IPR001647">
    <property type="entry name" value="HTH_TetR"/>
</dbReference>
<dbReference type="SUPFAM" id="SSF48498">
    <property type="entry name" value="Tetracyclin repressor-like, C-terminal domain"/>
    <property type="match status" value="1"/>
</dbReference>
<sequence length="212" mass="22538">MGSSWNNKWGGPPLLPGYDMGDHPTLPTGRAMRADAQRNYDRIVEAASEAVARDGAEASLEEIARRAGVGSATLHRHFPNRWALMSAVFHGRTEGLCERAGELETAPDPHEALVTWLRELAAYSATARGLAAVLLAEPLQQSESCGAMLVTAGERLRLRAVEAATVRPDVSIADLLTLVNAIALAAEKTGPAEAARLVSLAMDGISAHPQTR</sequence>
<keyword evidence="8" id="KW-1185">Reference proteome</keyword>
<dbReference type="PANTHER" id="PTHR30055:SF234">
    <property type="entry name" value="HTH-TYPE TRANSCRIPTIONAL REGULATOR BETI"/>
    <property type="match status" value="1"/>
</dbReference>
<keyword evidence="2 4" id="KW-0238">DNA-binding</keyword>
<dbReference type="InterPro" id="IPR036271">
    <property type="entry name" value="Tet_transcr_reg_TetR-rel_C_sf"/>
</dbReference>
<dbReference type="InterPro" id="IPR009057">
    <property type="entry name" value="Homeodomain-like_sf"/>
</dbReference>
<dbReference type="PANTHER" id="PTHR30055">
    <property type="entry name" value="HTH-TYPE TRANSCRIPTIONAL REGULATOR RUTR"/>
    <property type="match status" value="1"/>
</dbReference>
<accession>A0ABQ4A029</accession>
<keyword evidence="1" id="KW-0805">Transcription regulation</keyword>
<evidence type="ECO:0000256" key="5">
    <source>
        <dbReference type="SAM" id="MobiDB-lite"/>
    </source>
</evidence>
<dbReference type="InterPro" id="IPR049445">
    <property type="entry name" value="TetR_SbtR-like_C"/>
</dbReference>
<feature type="domain" description="HTH tetR-type" evidence="6">
    <location>
        <begin position="37"/>
        <end position="96"/>
    </location>
</feature>
<dbReference type="InterPro" id="IPR050109">
    <property type="entry name" value="HTH-type_TetR-like_transc_reg"/>
</dbReference>
<dbReference type="PROSITE" id="PS50977">
    <property type="entry name" value="HTH_TETR_2"/>
    <property type="match status" value="1"/>
</dbReference>